<dbReference type="InterPro" id="IPR011029">
    <property type="entry name" value="DEATH-like_dom_sf"/>
</dbReference>
<dbReference type="Pfam" id="PF00531">
    <property type="entry name" value="Death"/>
    <property type="match status" value="1"/>
</dbReference>
<dbReference type="GO" id="GO:0043123">
    <property type="term" value="P:positive regulation of canonical NF-kappaB signal transduction"/>
    <property type="evidence" value="ECO:0007669"/>
    <property type="project" value="UniProtKB-ARBA"/>
</dbReference>
<dbReference type="InParanoid" id="W5N5X9"/>
<dbReference type="PRINTS" id="PR00109">
    <property type="entry name" value="TYRKINASE"/>
</dbReference>
<dbReference type="SUPFAM" id="SSF56112">
    <property type="entry name" value="Protein kinase-like (PK-like)"/>
    <property type="match status" value="1"/>
</dbReference>
<dbReference type="PROSITE" id="PS00108">
    <property type="entry name" value="PROTEIN_KINASE_ST"/>
    <property type="match status" value="1"/>
</dbReference>
<dbReference type="eggNOG" id="KOG0192">
    <property type="taxonomic scope" value="Eukaryota"/>
</dbReference>
<dbReference type="STRING" id="7918.ENSLOCP00000016038"/>
<dbReference type="InterPro" id="IPR008271">
    <property type="entry name" value="Ser/Thr_kinase_AS"/>
</dbReference>
<name>W5N5X9_LEPOC</name>
<dbReference type="GO" id="GO:0071345">
    <property type="term" value="P:cellular response to cytokine stimulus"/>
    <property type="evidence" value="ECO:0007669"/>
    <property type="project" value="UniProtKB-ARBA"/>
</dbReference>
<evidence type="ECO:0000259" key="3">
    <source>
        <dbReference type="PROSITE" id="PS50017"/>
    </source>
</evidence>
<keyword evidence="5" id="KW-1185">Reference proteome</keyword>
<dbReference type="InterPro" id="IPR000488">
    <property type="entry name" value="Death_dom"/>
</dbReference>
<dbReference type="SMART" id="SM00220">
    <property type="entry name" value="S_TKc"/>
    <property type="match status" value="1"/>
</dbReference>
<dbReference type="PANTHER" id="PTHR44329:SF6">
    <property type="entry name" value="RECEPTOR-INTERACTING SERINE_THREONINE-PROTEIN KINASE 1"/>
    <property type="match status" value="1"/>
</dbReference>
<dbReference type="FunFam" id="1.10.533.10:FF:000101">
    <property type="entry name" value="Receptor-interacting serine/threonine kinase 1"/>
    <property type="match status" value="1"/>
</dbReference>
<evidence type="ECO:0000259" key="2">
    <source>
        <dbReference type="PROSITE" id="PS50011"/>
    </source>
</evidence>
<dbReference type="InterPro" id="IPR051681">
    <property type="entry name" value="Ser/Thr_Kinases-Pseudokinases"/>
</dbReference>
<dbReference type="EMBL" id="AHAT01002366">
    <property type="status" value="NOT_ANNOTATED_CDS"/>
    <property type="molecule type" value="Genomic_DNA"/>
</dbReference>
<dbReference type="Bgee" id="ENSLOCG00000013018">
    <property type="expression patterns" value="Expressed in pharyngeal gill and 13 other cell types or tissues"/>
</dbReference>
<dbReference type="FunFam" id="1.10.510.10:FF:000472">
    <property type="entry name" value="Receptor interacting serine/threonine kinase 1"/>
    <property type="match status" value="1"/>
</dbReference>
<protein>
    <submittedName>
        <fullName evidence="4">Receptor (TNFRSF)-interacting serine-threonine kinase 1, like</fullName>
    </submittedName>
</protein>
<dbReference type="Gene3D" id="1.10.510.10">
    <property type="entry name" value="Transferase(Phosphotransferase) domain 1"/>
    <property type="match status" value="1"/>
</dbReference>
<dbReference type="Proteomes" id="UP000018468">
    <property type="component" value="Linkage group LG9"/>
</dbReference>
<evidence type="ECO:0000256" key="1">
    <source>
        <dbReference type="SAM" id="MobiDB-lite"/>
    </source>
</evidence>
<dbReference type="GO" id="GO:0005524">
    <property type="term" value="F:ATP binding"/>
    <property type="evidence" value="ECO:0007669"/>
    <property type="project" value="InterPro"/>
</dbReference>
<dbReference type="InterPro" id="IPR000719">
    <property type="entry name" value="Prot_kinase_dom"/>
</dbReference>
<dbReference type="GO" id="GO:0009893">
    <property type="term" value="P:positive regulation of metabolic process"/>
    <property type="evidence" value="ECO:0007669"/>
    <property type="project" value="UniProtKB-ARBA"/>
</dbReference>
<dbReference type="Pfam" id="PF07714">
    <property type="entry name" value="PK_Tyr_Ser-Thr"/>
    <property type="match status" value="1"/>
</dbReference>
<dbReference type="AlphaFoldDB" id="W5N5X9"/>
<dbReference type="SMART" id="SM00005">
    <property type="entry name" value="DEATH"/>
    <property type="match status" value="1"/>
</dbReference>
<feature type="domain" description="Death" evidence="3">
    <location>
        <begin position="547"/>
        <end position="633"/>
    </location>
</feature>
<dbReference type="InterPro" id="IPR001245">
    <property type="entry name" value="Ser-Thr/Tyr_kinase_cat_dom"/>
</dbReference>
<dbReference type="PANTHER" id="PTHR44329">
    <property type="entry name" value="SERINE/THREONINE-PROTEIN KINASE TNNI3K-RELATED"/>
    <property type="match status" value="1"/>
</dbReference>
<dbReference type="PROSITE" id="PS50011">
    <property type="entry name" value="PROTEIN_KINASE_DOM"/>
    <property type="match status" value="1"/>
</dbReference>
<reference evidence="4" key="2">
    <citation type="submission" date="2025-08" db="UniProtKB">
        <authorList>
            <consortium name="Ensembl"/>
        </authorList>
    </citation>
    <scope>IDENTIFICATION</scope>
</reference>
<organism evidence="4 5">
    <name type="scientific">Lepisosteus oculatus</name>
    <name type="common">Spotted gar</name>
    <dbReference type="NCBI Taxonomy" id="7918"/>
    <lineage>
        <taxon>Eukaryota</taxon>
        <taxon>Metazoa</taxon>
        <taxon>Chordata</taxon>
        <taxon>Craniata</taxon>
        <taxon>Vertebrata</taxon>
        <taxon>Euteleostomi</taxon>
        <taxon>Actinopterygii</taxon>
        <taxon>Neopterygii</taxon>
        <taxon>Holostei</taxon>
        <taxon>Semionotiformes</taxon>
        <taxon>Lepisosteidae</taxon>
        <taxon>Lepisosteus</taxon>
    </lineage>
</organism>
<dbReference type="PROSITE" id="PS50017">
    <property type="entry name" value="DEATH_DOMAIN"/>
    <property type="match status" value="1"/>
</dbReference>
<dbReference type="SUPFAM" id="SSF47986">
    <property type="entry name" value="DEATH domain"/>
    <property type="match status" value="1"/>
</dbReference>
<dbReference type="Ensembl" id="ENSLOCT00000016068.1">
    <property type="protein sequence ID" value="ENSLOCP00000016038.1"/>
    <property type="gene ID" value="ENSLOCG00000013018.1"/>
</dbReference>
<dbReference type="EMBL" id="AHAT01002365">
    <property type="status" value="NOT_ANNOTATED_CDS"/>
    <property type="molecule type" value="Genomic_DNA"/>
</dbReference>
<dbReference type="HOGENOM" id="CLU_017229_0_0_1"/>
<dbReference type="OMA" id="NVYTGPK"/>
<accession>W5N5X9</accession>
<dbReference type="GO" id="GO:0031349">
    <property type="term" value="P:positive regulation of defense response"/>
    <property type="evidence" value="ECO:0007669"/>
    <property type="project" value="UniProtKB-ARBA"/>
</dbReference>
<feature type="domain" description="Protein kinase" evidence="2">
    <location>
        <begin position="16"/>
        <end position="289"/>
    </location>
</feature>
<evidence type="ECO:0000313" key="5">
    <source>
        <dbReference type="Proteomes" id="UP000018468"/>
    </source>
</evidence>
<reference evidence="5" key="1">
    <citation type="submission" date="2011-12" db="EMBL/GenBank/DDBJ databases">
        <title>The Draft Genome of Lepisosteus oculatus.</title>
        <authorList>
            <consortium name="The Broad Institute Genome Assembly &amp; Analysis Group"/>
            <consortium name="Computational R&amp;D Group"/>
            <consortium name="and Sequencing Platform"/>
            <person name="Di Palma F."/>
            <person name="Alfoldi J."/>
            <person name="Johnson J."/>
            <person name="Berlin A."/>
            <person name="Gnerre S."/>
            <person name="Jaffe D."/>
            <person name="MacCallum I."/>
            <person name="Young S."/>
            <person name="Walker B.J."/>
            <person name="Lander E.S."/>
            <person name="Lindblad-Toh K."/>
        </authorList>
    </citation>
    <scope>NUCLEOTIDE SEQUENCE [LARGE SCALE GENOMIC DNA]</scope>
</reference>
<proteinExistence type="predicted"/>
<reference evidence="4" key="3">
    <citation type="submission" date="2025-09" db="UniProtKB">
        <authorList>
            <consortium name="Ensembl"/>
        </authorList>
    </citation>
    <scope>IDENTIFICATION</scope>
</reference>
<evidence type="ECO:0000313" key="4">
    <source>
        <dbReference type="Ensembl" id="ENSLOCP00000016038.1"/>
    </source>
</evidence>
<dbReference type="GO" id="GO:0004672">
    <property type="term" value="F:protein kinase activity"/>
    <property type="evidence" value="ECO:0007669"/>
    <property type="project" value="InterPro"/>
</dbReference>
<sequence length="635" mass="71370">SGAMALESIRMSSTDLIKKEPLDYGGFGQVFLCYHQSHALVVLKTVYTGPPRNESSKKSLIYEGNIMHKLNHERIVKLLGVILEDGAYSLVMEYVPKGNLLSMLNNVSVPISVQGRIILEIIEGMVYLTNKNVVHKDLKPENILLDDDFHIKIADLGLATCQTWSKLTKEETRRQSRLGNKCAVGAAGTLCYMAPEHLESIHARSTEKSDVYSFAVVVWVILTGREPYENARNEEHVCMCVRNGDRPDLSAVPRSTPQPMTTLMVQCWHQDPNQRPNFAECYDIFRPFYEEQLENSVEQDVLRLKNTYAGPEAFVEKVKSLTTEDSSLPADSPASLRSSADRPVEASVEDLDFHSAVGSIQADAAPDLGLLERKLEDELNYHNFGSRTQSKPGDGLGKPSSGIEYAPCLSLQGPNRRQFAVMVTWAKEMAHRPYSSPPLISRKPVSNNNMAWPICNNLEIPYTPQENNLHCKNIWSAREIYPQNKSKYFLVQAGSWVIQNVSGLQIGGNNHMSIASQSFGSPHHPSGALCDNISSEMLQKYENYPVQEQHLELLRENLGRQWKHCARRLGLTQAEIEVIDHDCERDGLKEKVYQMLERWKMREGCAGSTVGKLYRALGDSLTDELINRLLHVCQG</sequence>
<feature type="region of interest" description="Disordered" evidence="1">
    <location>
        <begin position="321"/>
        <end position="343"/>
    </location>
</feature>
<dbReference type="GO" id="GO:0007165">
    <property type="term" value="P:signal transduction"/>
    <property type="evidence" value="ECO:0007669"/>
    <property type="project" value="InterPro"/>
</dbReference>
<dbReference type="GeneTree" id="ENSGT00940000159347"/>
<dbReference type="InterPro" id="IPR011009">
    <property type="entry name" value="Kinase-like_dom_sf"/>
</dbReference>
<dbReference type="Gene3D" id="1.10.533.10">
    <property type="entry name" value="Death Domain, Fas"/>
    <property type="match status" value="1"/>
</dbReference>